<dbReference type="InterPro" id="IPR013043">
    <property type="entry name" value="DUF1595"/>
</dbReference>
<dbReference type="InterPro" id="IPR013039">
    <property type="entry name" value="DUF1588"/>
</dbReference>
<dbReference type="Proteomes" id="UP001156905">
    <property type="component" value="Unassembled WGS sequence"/>
</dbReference>
<dbReference type="Pfam" id="PF07626">
    <property type="entry name" value="PSD3"/>
    <property type="match status" value="1"/>
</dbReference>
<feature type="domain" description="DUF1595" evidence="5">
    <location>
        <begin position="144"/>
        <end position="204"/>
    </location>
</feature>
<sequence length="575" mass="62422">MHRIACLATSTRVAVIALGVIAALALAGCYGPTEEDGKATAHAAAPVDLRGAPQRMRLITRDQYVNSLRYIFGPDLSVEARIAPMRRTEGLLANAAASVGVTDTQIEQFQRVAVQVSAEVVDAKHRNFFIPCKPKDEMAADPECAATFLSRIGRLLYRRPLSAAKLAQVVEDANVGAAKLQGFYPGLAVALEGVLLSPELLFVTDTYEPDPQNQGQLRLDAYSLAQRMSFFLWNAAPDEALLKAADSGEIQSAKGRARVVDMMLASPRLEVGMRAFFGDMMEFNRLDGLAKDPKIFPAVTAASIADAREQTLRTIINHLITENRDYRDLYTTRETFISPSLAALYGTEAAQGWGRYEFPGASGRVGIVTHISFLAVHAHPVRSSPTLRGKAVREILLCQKVPPPPPNVDFSAIENPDPSLKTARDRLEAHRKNPVCAGCHKITDPIGLALENFDGAGEYREAEKGAKIDVSGTLDGKPFNDAVGFAYALHDNPALTSCLVRRLYSYGTGGPATAEDAPNLAYFNQRFGEQGYRLRDLLRTIALSRAFSQVLPPVPVGPIENSAKLPAQNVVDKAR</sequence>
<dbReference type="InterPro" id="IPR011478">
    <property type="entry name" value="DUF1585"/>
</dbReference>
<dbReference type="RefSeq" id="WP_284274084.1">
    <property type="nucleotide sequence ID" value="NZ_BSOW01000040.1"/>
</dbReference>
<name>A0ABQ6BC57_9BRAD</name>
<protein>
    <recommendedName>
        <fullName evidence="8">DUF1592 domain-containing protein</fullName>
    </recommendedName>
</protein>
<proteinExistence type="predicted"/>
<dbReference type="EMBL" id="BSOW01000040">
    <property type="protein sequence ID" value="GLR90994.1"/>
    <property type="molecule type" value="Genomic_DNA"/>
</dbReference>
<keyword evidence="7" id="KW-1185">Reference proteome</keyword>
<comment type="caution">
    <text evidence="6">The sequence shown here is derived from an EMBL/GenBank/DDBJ whole genome shotgun (WGS) entry which is preliminary data.</text>
</comment>
<dbReference type="InterPro" id="IPR013036">
    <property type="entry name" value="DUF1587"/>
</dbReference>
<dbReference type="InterPro" id="IPR013042">
    <property type="entry name" value="DUF1592"/>
</dbReference>
<feature type="domain" description="DUF1592" evidence="4">
    <location>
        <begin position="219"/>
        <end position="346"/>
    </location>
</feature>
<reference evidence="7" key="1">
    <citation type="journal article" date="2019" name="Int. J. Syst. Evol. Microbiol.">
        <title>The Global Catalogue of Microorganisms (GCM) 10K type strain sequencing project: providing services to taxonomists for standard genome sequencing and annotation.</title>
        <authorList>
            <consortium name="The Broad Institute Genomics Platform"/>
            <consortium name="The Broad Institute Genome Sequencing Center for Infectious Disease"/>
            <person name="Wu L."/>
            <person name="Ma J."/>
        </authorList>
    </citation>
    <scope>NUCLEOTIDE SEQUENCE [LARGE SCALE GENOMIC DNA]</scope>
    <source>
        <strain evidence="7">NBRC 102520</strain>
    </source>
</reference>
<feature type="domain" description="DUF1588" evidence="3">
    <location>
        <begin position="364"/>
        <end position="462"/>
    </location>
</feature>
<dbReference type="Pfam" id="PF07637">
    <property type="entry name" value="PSD5"/>
    <property type="match status" value="1"/>
</dbReference>
<evidence type="ECO:0000313" key="7">
    <source>
        <dbReference type="Proteomes" id="UP001156905"/>
    </source>
</evidence>
<dbReference type="Pfam" id="PF07627">
    <property type="entry name" value="PSCyt3"/>
    <property type="match status" value="1"/>
</dbReference>
<dbReference type="PROSITE" id="PS51257">
    <property type="entry name" value="PROKAR_LIPOPROTEIN"/>
    <property type="match status" value="1"/>
</dbReference>
<evidence type="ECO:0000259" key="1">
    <source>
        <dbReference type="Pfam" id="PF07624"/>
    </source>
</evidence>
<evidence type="ECO:0000259" key="2">
    <source>
        <dbReference type="Pfam" id="PF07626"/>
    </source>
</evidence>
<evidence type="ECO:0000259" key="4">
    <source>
        <dbReference type="Pfam" id="PF07631"/>
    </source>
</evidence>
<evidence type="ECO:0000259" key="5">
    <source>
        <dbReference type="Pfam" id="PF07637"/>
    </source>
</evidence>
<dbReference type="Pfam" id="PF07624">
    <property type="entry name" value="PSD2"/>
    <property type="match status" value="1"/>
</dbReference>
<dbReference type="Pfam" id="PF07631">
    <property type="entry name" value="PSD4"/>
    <property type="match status" value="1"/>
</dbReference>
<accession>A0ABQ6BC57</accession>
<organism evidence="6 7">
    <name type="scientific">Bradyrhizobium iriomotense</name>
    <dbReference type="NCBI Taxonomy" id="441950"/>
    <lineage>
        <taxon>Bacteria</taxon>
        <taxon>Pseudomonadati</taxon>
        <taxon>Pseudomonadota</taxon>
        <taxon>Alphaproteobacteria</taxon>
        <taxon>Hyphomicrobiales</taxon>
        <taxon>Nitrobacteraceae</taxon>
        <taxon>Bradyrhizobium</taxon>
    </lineage>
</organism>
<evidence type="ECO:0008006" key="8">
    <source>
        <dbReference type="Google" id="ProtNLM"/>
    </source>
</evidence>
<evidence type="ECO:0000313" key="6">
    <source>
        <dbReference type="EMBL" id="GLR90994.1"/>
    </source>
</evidence>
<feature type="domain" description="DUF1587" evidence="2">
    <location>
        <begin position="57"/>
        <end position="121"/>
    </location>
</feature>
<feature type="domain" description="DUF1585" evidence="1">
    <location>
        <begin position="475"/>
        <end position="547"/>
    </location>
</feature>
<gene>
    <name evidence="6" type="ORF">GCM10007857_77100</name>
</gene>
<evidence type="ECO:0000259" key="3">
    <source>
        <dbReference type="Pfam" id="PF07627"/>
    </source>
</evidence>